<dbReference type="AlphaFoldDB" id="A0A255FY80"/>
<organism evidence="2 3">
    <name type="scientific">Enemella evansiae</name>
    <dbReference type="NCBI Taxonomy" id="2016499"/>
    <lineage>
        <taxon>Bacteria</taxon>
        <taxon>Bacillati</taxon>
        <taxon>Actinomycetota</taxon>
        <taxon>Actinomycetes</taxon>
        <taxon>Propionibacteriales</taxon>
        <taxon>Propionibacteriaceae</taxon>
        <taxon>Enemella</taxon>
    </lineage>
</organism>
<reference evidence="2 3" key="1">
    <citation type="submission" date="2017-07" db="EMBL/GenBank/DDBJ databases">
        <title>Draft whole genome sequences of clinical Proprionibacteriaceae strains.</title>
        <authorList>
            <person name="Bernier A.-M."/>
            <person name="Bernard K."/>
            <person name="Domingo M.-C."/>
        </authorList>
    </citation>
    <scope>NUCLEOTIDE SEQUENCE [LARGE SCALE GENOMIC DNA]</scope>
    <source>
        <strain evidence="2 3">NML 030167</strain>
    </source>
</reference>
<protein>
    <submittedName>
        <fullName evidence="2">Uncharacterized protein</fullName>
    </submittedName>
</protein>
<feature type="compositionally biased region" description="Basic and acidic residues" evidence="1">
    <location>
        <begin position="396"/>
        <end position="420"/>
    </location>
</feature>
<comment type="caution">
    <text evidence="2">The sequence shown here is derived from an EMBL/GenBank/DDBJ whole genome shotgun (WGS) entry which is preliminary data.</text>
</comment>
<accession>A0A255FY80</accession>
<dbReference type="Proteomes" id="UP000215896">
    <property type="component" value="Unassembled WGS sequence"/>
</dbReference>
<evidence type="ECO:0000313" key="3">
    <source>
        <dbReference type="Proteomes" id="UP000215896"/>
    </source>
</evidence>
<keyword evidence="3" id="KW-1185">Reference proteome</keyword>
<dbReference type="RefSeq" id="WP_094406840.1">
    <property type="nucleotide sequence ID" value="NZ_NMVO01000018.1"/>
</dbReference>
<sequence>MTTKFDTAAIAGFGDYLRNEAATSIGPIGAFVCAEGMSRDGFGDAPSLLAPLGEFISGEPSVLVKQGFTELQRKMVQLGDTVTAAGKQYAGVEDRNAQIAAGLDTNARHRSPLSHPALWPFPVSELDLTKPDRPPASFTVDNGGGVGGKVLEVLNWIWVQFKVDGGRSFTDSLVEPLVGNPKSIQANGRAWQSAAAALGDVAGTMGAHLVELTTNGWQDRAAEALMQFAITCWKDGAAWVAQQVGDFIAQGFDRVGQVSTELAELAIRAIKQILELAVKLAARALPVIGWAWTAIESLGSVALEFLGIDIDNLLDDIKKAIELGKQVLGIFETIKNIVETTKAYLNQVKEIVDFARSIPELDSVDPVEVANKVKDLPEKQKAVTDSLAQVGPALGDLDRGANASKKDGSEPRINKETLRP</sequence>
<proteinExistence type="predicted"/>
<feature type="region of interest" description="Disordered" evidence="1">
    <location>
        <begin position="390"/>
        <end position="420"/>
    </location>
</feature>
<dbReference type="OrthoDB" id="3659820at2"/>
<name>A0A255FY80_9ACTN</name>
<gene>
    <name evidence="2" type="ORF">CGZ94_19185</name>
</gene>
<evidence type="ECO:0000256" key="1">
    <source>
        <dbReference type="SAM" id="MobiDB-lite"/>
    </source>
</evidence>
<evidence type="ECO:0000313" key="2">
    <source>
        <dbReference type="EMBL" id="OYO08648.1"/>
    </source>
</evidence>
<dbReference type="EMBL" id="NMVO01000018">
    <property type="protein sequence ID" value="OYO08648.1"/>
    <property type="molecule type" value="Genomic_DNA"/>
</dbReference>